<evidence type="ECO:0000313" key="1">
    <source>
        <dbReference type="EMBL" id="CAB1458500.1"/>
    </source>
</evidence>
<name>A0A9N7W1V7_PLEPL</name>
<comment type="caution">
    <text evidence="1">The sequence shown here is derived from an EMBL/GenBank/DDBJ whole genome shotgun (WGS) entry which is preliminary data.</text>
</comment>
<reference evidence="1" key="1">
    <citation type="submission" date="2020-03" db="EMBL/GenBank/DDBJ databases">
        <authorList>
            <person name="Weist P."/>
        </authorList>
    </citation>
    <scope>NUCLEOTIDE SEQUENCE</scope>
</reference>
<proteinExistence type="predicted"/>
<dbReference type="Proteomes" id="UP001153269">
    <property type="component" value="Unassembled WGS sequence"/>
</dbReference>
<accession>A0A9N7W1V7</accession>
<dbReference type="EMBL" id="CADEAL010004391">
    <property type="protein sequence ID" value="CAB1458500.1"/>
    <property type="molecule type" value="Genomic_DNA"/>
</dbReference>
<keyword evidence="2" id="KW-1185">Reference proteome</keyword>
<evidence type="ECO:0000313" key="2">
    <source>
        <dbReference type="Proteomes" id="UP001153269"/>
    </source>
</evidence>
<gene>
    <name evidence="1" type="ORF">PLEPLA_LOCUS46330</name>
</gene>
<protein>
    <submittedName>
        <fullName evidence="1">Uncharacterized protein</fullName>
    </submittedName>
</protein>
<sequence>MNDPRVKSEELAMELQAGDNNNKSSALFRREVETGSDVLTPLWRAPPQRVWEPIQPVLQKSLSSTLDSQLEGWGPYAMHYLEVTGFVLAERAARCPQMAFGLLLAAESSKV</sequence>
<organism evidence="1 2">
    <name type="scientific">Pleuronectes platessa</name>
    <name type="common">European plaice</name>
    <dbReference type="NCBI Taxonomy" id="8262"/>
    <lineage>
        <taxon>Eukaryota</taxon>
        <taxon>Metazoa</taxon>
        <taxon>Chordata</taxon>
        <taxon>Craniata</taxon>
        <taxon>Vertebrata</taxon>
        <taxon>Euteleostomi</taxon>
        <taxon>Actinopterygii</taxon>
        <taxon>Neopterygii</taxon>
        <taxon>Teleostei</taxon>
        <taxon>Neoteleostei</taxon>
        <taxon>Acanthomorphata</taxon>
        <taxon>Carangaria</taxon>
        <taxon>Pleuronectiformes</taxon>
        <taxon>Pleuronectoidei</taxon>
        <taxon>Pleuronectidae</taxon>
        <taxon>Pleuronectes</taxon>
    </lineage>
</organism>
<dbReference type="AlphaFoldDB" id="A0A9N7W1V7"/>